<dbReference type="AlphaFoldDB" id="A0AAV7DP75"/>
<sequence>MAFSSSALQRGEKAQVAPATLLPNFEFLIFPLSAGPFGAPLPILTCCARPMAPLLLRHAGGASASRTAAASRVVPRWTSREWCFRPYEPSSRRAVFPSLPRTSSGLVGSLAFPWRGAIGVSVYFPLRLSLRPGVLGAPGTPQCSWTHVNAAVRWTWLDYKRV</sequence>
<comment type="caution">
    <text evidence="1">The sequence shown here is derived from an EMBL/GenBank/DDBJ whole genome shotgun (WGS) entry which is preliminary data.</text>
</comment>
<keyword evidence="2" id="KW-1185">Reference proteome</keyword>
<protein>
    <submittedName>
        <fullName evidence="1">Uncharacterized protein</fullName>
    </submittedName>
</protein>
<reference evidence="1 2" key="1">
    <citation type="submission" date="2021-07" db="EMBL/GenBank/DDBJ databases">
        <title>The Aristolochia fimbriata genome: insights into angiosperm evolution, floral development and chemical biosynthesis.</title>
        <authorList>
            <person name="Jiao Y."/>
        </authorList>
    </citation>
    <scope>NUCLEOTIDE SEQUENCE [LARGE SCALE GENOMIC DNA]</scope>
    <source>
        <strain evidence="1">IBCAS-2021</strain>
        <tissue evidence="1">Leaf</tissue>
    </source>
</reference>
<accession>A0AAV7DP75</accession>
<evidence type="ECO:0000313" key="1">
    <source>
        <dbReference type="EMBL" id="KAG9438349.1"/>
    </source>
</evidence>
<dbReference type="EMBL" id="JAINDJ010000158">
    <property type="protein sequence ID" value="KAG9438349.1"/>
    <property type="molecule type" value="Genomic_DNA"/>
</dbReference>
<evidence type="ECO:0000313" key="2">
    <source>
        <dbReference type="Proteomes" id="UP000825729"/>
    </source>
</evidence>
<organism evidence="1 2">
    <name type="scientific">Aristolochia fimbriata</name>
    <name type="common">White veined hardy Dutchman's pipe vine</name>
    <dbReference type="NCBI Taxonomy" id="158543"/>
    <lineage>
        <taxon>Eukaryota</taxon>
        <taxon>Viridiplantae</taxon>
        <taxon>Streptophyta</taxon>
        <taxon>Embryophyta</taxon>
        <taxon>Tracheophyta</taxon>
        <taxon>Spermatophyta</taxon>
        <taxon>Magnoliopsida</taxon>
        <taxon>Magnoliidae</taxon>
        <taxon>Piperales</taxon>
        <taxon>Aristolochiaceae</taxon>
        <taxon>Aristolochia</taxon>
    </lineage>
</organism>
<gene>
    <name evidence="1" type="ORF">H6P81_021705</name>
</gene>
<name>A0AAV7DP75_ARIFI</name>
<dbReference type="Proteomes" id="UP000825729">
    <property type="component" value="Unassembled WGS sequence"/>
</dbReference>
<proteinExistence type="predicted"/>